<evidence type="ECO:0000313" key="2">
    <source>
        <dbReference type="Proteomes" id="UP000606786"/>
    </source>
</evidence>
<organism evidence="1 2">
    <name type="scientific">Ceratitis capitata</name>
    <name type="common">Mediterranean fruit fly</name>
    <name type="synonym">Tephritis capitata</name>
    <dbReference type="NCBI Taxonomy" id="7213"/>
    <lineage>
        <taxon>Eukaryota</taxon>
        <taxon>Metazoa</taxon>
        <taxon>Ecdysozoa</taxon>
        <taxon>Arthropoda</taxon>
        <taxon>Hexapoda</taxon>
        <taxon>Insecta</taxon>
        <taxon>Pterygota</taxon>
        <taxon>Neoptera</taxon>
        <taxon>Endopterygota</taxon>
        <taxon>Diptera</taxon>
        <taxon>Brachycera</taxon>
        <taxon>Muscomorpha</taxon>
        <taxon>Tephritoidea</taxon>
        <taxon>Tephritidae</taxon>
        <taxon>Ceratitis</taxon>
        <taxon>Ceratitis</taxon>
    </lineage>
</organism>
<dbReference type="EMBL" id="CAJHJT010000001">
    <property type="protein sequence ID" value="CAD6994884.1"/>
    <property type="molecule type" value="Genomic_DNA"/>
</dbReference>
<gene>
    <name evidence="1" type="ORF">CCAP1982_LOCUS3619</name>
</gene>
<protein>
    <submittedName>
        <fullName evidence="1">(Mediterranean fruit fly) hypothetical protein</fullName>
    </submittedName>
</protein>
<accession>A0A811U7D2</accession>
<comment type="caution">
    <text evidence="1">The sequence shown here is derived from an EMBL/GenBank/DDBJ whole genome shotgun (WGS) entry which is preliminary data.</text>
</comment>
<dbReference type="AlphaFoldDB" id="A0A811U7D2"/>
<name>A0A811U7D2_CERCA</name>
<reference evidence="1" key="1">
    <citation type="submission" date="2020-11" db="EMBL/GenBank/DDBJ databases">
        <authorList>
            <person name="Whitehead M."/>
        </authorList>
    </citation>
    <scope>NUCLEOTIDE SEQUENCE</scope>
    <source>
        <strain evidence="1">EGII</strain>
    </source>
</reference>
<dbReference type="Proteomes" id="UP000606786">
    <property type="component" value="Unassembled WGS sequence"/>
</dbReference>
<proteinExistence type="predicted"/>
<evidence type="ECO:0000313" key="1">
    <source>
        <dbReference type="EMBL" id="CAD6994884.1"/>
    </source>
</evidence>
<sequence length="99" mass="11758">MLRRQRKQAAARNRASKKKRKKWQEIINTQIEIERYEVYTYIHTFYNTATQCGSRVLADMRMFVCTRTKGECDIENDKYVKLYLLLLQPVAFATRSGCV</sequence>
<keyword evidence="2" id="KW-1185">Reference proteome</keyword>